<keyword evidence="11" id="KW-1185">Reference proteome</keyword>
<dbReference type="PANTHER" id="PTHR13373">
    <property type="entry name" value="FROUNT PROTEIN-RELATED"/>
    <property type="match status" value="1"/>
</dbReference>
<keyword evidence="3 9" id="KW-0813">Transport</keyword>
<dbReference type="OMA" id="ELMEWLN"/>
<keyword evidence="5 9" id="KW-0653">Protein transport</keyword>
<dbReference type="KEGG" id="spu:590002"/>
<proteinExistence type="inferred from homology"/>
<dbReference type="GO" id="GO:0017056">
    <property type="term" value="F:structural constituent of nuclear pore"/>
    <property type="evidence" value="ECO:0000318"/>
    <property type="project" value="GO_Central"/>
</dbReference>
<evidence type="ECO:0000256" key="4">
    <source>
        <dbReference type="ARBA" id="ARBA00022816"/>
    </source>
</evidence>
<name>A0A7M7SY89_STRPU</name>
<evidence type="ECO:0000256" key="8">
    <source>
        <dbReference type="ARBA" id="ARBA00023242"/>
    </source>
</evidence>
<dbReference type="Proteomes" id="UP000007110">
    <property type="component" value="Unassembled WGS sequence"/>
</dbReference>
<sequence length="673" mass="77516">MAAYEREIPFLSIPEPESSVHGLSAVWGRGNQLILHTGCGQRRKAEGSGDQVVYHQTPSTLHQVEWQTDMHNPHTRKLVMQSHDVFVSLQKQSPEDKNASRKPQLIKCSRHYRAFIAECVQDLRKASLDPNVDQTEAREYGDQCEIFQTIGLIWSLCEILFVETLPGGIVLQQLLDWVKLHFTEGDVKARNILMAEEIETTEEYWSAIYIYILQGRLTEARHMLSLDPKFQHDTHGAYGRIDELMRRMPVFGTLSRQSLAEFDLKWRHWQDTCRQCLEDQSFVSYPRLEVVCKILCGDQSVLLQEVGDLIQELGGWYHLMVTRLLYTNPTVKAMDLHYHAKASMDACGVSGRMTSLDSILDKALEFDIYQMIKISSATLSNWWFVAHLSDLLHHCGQLDSHQLNFGSDLREFLLLEYSSTLMSHTSFWQVVADYLDHCPQFGRHYLELFIERIPLKTERKALKVLKACEDRDMKEQAQSICKVLGMRCYRQGRLGSALTWCLRSHDPTFATYLADKFLTEYSLKGGFTNIDLLDNLGAGMLLSDRLTFLGKYREFHRLYEQGDFSDAGALLLSLLRARLAPKQFWLTLLTDALPLLELDEVVFSSKQTYELLRCHEELERWFKSEEYKTRILPKKSKGQLELEKEKLELLQLGLSRNIAQALLKEGCGSLQGS</sequence>
<keyword evidence="4 9" id="KW-0509">mRNA transport</keyword>
<evidence type="ECO:0000256" key="2">
    <source>
        <dbReference type="ARBA" id="ARBA00005573"/>
    </source>
</evidence>
<dbReference type="OrthoDB" id="17644at2759"/>
<dbReference type="EnsemblMetazoa" id="XM_030984309">
    <property type="protein sequence ID" value="XP_030840169"/>
    <property type="gene ID" value="LOC590002"/>
</dbReference>
<evidence type="ECO:0000256" key="9">
    <source>
        <dbReference type="RuleBase" id="RU365073"/>
    </source>
</evidence>
<keyword evidence="7 9" id="KW-0906">Nuclear pore complex</keyword>
<evidence type="ECO:0000256" key="5">
    <source>
        <dbReference type="ARBA" id="ARBA00022927"/>
    </source>
</evidence>
<dbReference type="InParanoid" id="A0A7M7SY89"/>
<keyword evidence="8 9" id="KW-0539">Nucleus</keyword>
<reference evidence="11" key="1">
    <citation type="submission" date="2015-02" db="EMBL/GenBank/DDBJ databases">
        <title>Genome sequencing for Strongylocentrotus purpuratus.</title>
        <authorList>
            <person name="Murali S."/>
            <person name="Liu Y."/>
            <person name="Vee V."/>
            <person name="English A."/>
            <person name="Wang M."/>
            <person name="Skinner E."/>
            <person name="Han Y."/>
            <person name="Muzny D.M."/>
            <person name="Worley K.C."/>
            <person name="Gibbs R.A."/>
        </authorList>
    </citation>
    <scope>NUCLEOTIDE SEQUENCE</scope>
</reference>
<keyword evidence="9" id="KW-0472">Membrane</keyword>
<evidence type="ECO:0000256" key="6">
    <source>
        <dbReference type="ARBA" id="ARBA00023010"/>
    </source>
</evidence>
<evidence type="ECO:0000256" key="7">
    <source>
        <dbReference type="ARBA" id="ARBA00023132"/>
    </source>
</evidence>
<dbReference type="InterPro" id="IPR011502">
    <property type="entry name" value="Nucleoporin_Nup85"/>
</dbReference>
<evidence type="ECO:0000256" key="3">
    <source>
        <dbReference type="ARBA" id="ARBA00022448"/>
    </source>
</evidence>
<comment type="similarity">
    <text evidence="2 9">Belongs to the nucleoporin Nup85 family.</text>
</comment>
<dbReference type="AlphaFoldDB" id="A0A7M7SY89"/>
<comment type="subunit">
    <text evidence="9">Component of the nuclear pore complex (NPC).</text>
</comment>
<dbReference type="GeneID" id="590002"/>
<accession>A0A7M7SY89</accession>
<dbReference type="RefSeq" id="XP_030840169.1">
    <property type="nucleotide sequence ID" value="XM_030984309.1"/>
</dbReference>
<keyword evidence="6 9" id="KW-0811">Translocation</keyword>
<organism evidence="10 11">
    <name type="scientific">Strongylocentrotus purpuratus</name>
    <name type="common">Purple sea urchin</name>
    <dbReference type="NCBI Taxonomy" id="7668"/>
    <lineage>
        <taxon>Eukaryota</taxon>
        <taxon>Metazoa</taxon>
        <taxon>Echinodermata</taxon>
        <taxon>Eleutherozoa</taxon>
        <taxon>Echinozoa</taxon>
        <taxon>Echinoidea</taxon>
        <taxon>Euechinoidea</taxon>
        <taxon>Echinacea</taxon>
        <taxon>Camarodonta</taxon>
        <taxon>Echinidea</taxon>
        <taxon>Strongylocentrotidae</taxon>
        <taxon>Strongylocentrotus</taxon>
    </lineage>
</organism>
<protein>
    <recommendedName>
        <fullName evidence="9">Nuclear pore complex protein Nup85</fullName>
    </recommendedName>
</protein>
<reference evidence="10" key="2">
    <citation type="submission" date="2021-01" db="UniProtKB">
        <authorList>
            <consortium name="EnsemblMetazoa"/>
        </authorList>
    </citation>
    <scope>IDENTIFICATION</scope>
</reference>
<dbReference type="GO" id="GO:0006406">
    <property type="term" value="P:mRNA export from nucleus"/>
    <property type="evidence" value="ECO:0000318"/>
    <property type="project" value="GO_Central"/>
</dbReference>
<dbReference type="GO" id="GO:0006606">
    <property type="term" value="P:protein import into nucleus"/>
    <property type="evidence" value="ECO:0000318"/>
    <property type="project" value="GO_Central"/>
</dbReference>
<dbReference type="FunCoup" id="A0A7M7SY89">
    <property type="interactions" value="2294"/>
</dbReference>
<comment type="function">
    <text evidence="9">Functions as a component of the nuclear pore complex (NPC).</text>
</comment>
<evidence type="ECO:0000256" key="1">
    <source>
        <dbReference type="ARBA" id="ARBA00004567"/>
    </source>
</evidence>
<comment type="subcellular location">
    <subcellularLocation>
        <location evidence="1 9">Nucleus</location>
        <location evidence="1 9">Nuclear pore complex</location>
    </subcellularLocation>
</comment>
<dbReference type="Pfam" id="PF07575">
    <property type="entry name" value="Nucleopor_Nup85"/>
    <property type="match status" value="1"/>
</dbReference>
<dbReference type="PANTHER" id="PTHR13373:SF21">
    <property type="entry name" value="NUCLEAR PORE COMPLEX PROTEIN NUP85"/>
    <property type="match status" value="1"/>
</dbReference>
<evidence type="ECO:0000313" key="10">
    <source>
        <dbReference type="EnsemblMetazoa" id="XP_030840169"/>
    </source>
</evidence>
<evidence type="ECO:0000313" key="11">
    <source>
        <dbReference type="Proteomes" id="UP000007110"/>
    </source>
</evidence>
<dbReference type="GO" id="GO:0031080">
    <property type="term" value="C:nuclear pore outer ring"/>
    <property type="evidence" value="ECO:0000318"/>
    <property type="project" value="GO_Central"/>
</dbReference>
<dbReference type="GO" id="GO:0045893">
    <property type="term" value="P:positive regulation of DNA-templated transcription"/>
    <property type="evidence" value="ECO:0000318"/>
    <property type="project" value="GO_Central"/>
</dbReference>
<dbReference type="GO" id="GO:0031965">
    <property type="term" value="C:nuclear membrane"/>
    <property type="evidence" value="ECO:0007669"/>
    <property type="project" value="UniProtKB-UniRule"/>
</dbReference>